<sequence length="251" mass="28421">MSARELRLQPWQTLLEEWTAQQYGLPLSLLMTMMQRRPRTAYAFAKRLKDAGRAQVSRVGYGSPGPWRRSKHFNTADETPHGPLWLYPTREIAWGYLGFDPGEWHLKASTAAHLTAVSELRLALTGLETDPEIWTSERLLRRIVKPTGGQPGSHVHDAWCRDFTDPDKVWAIEVELSRKRGEGRLLRSVSAALESADRHDLAGVLYFVRGESLRRALEGIAAQLARRRGVDVLANLEIHDLDVTLARKGVR</sequence>
<evidence type="ECO:0008006" key="3">
    <source>
        <dbReference type="Google" id="ProtNLM"/>
    </source>
</evidence>
<proteinExistence type="predicted"/>
<accession>A0A378YVB9</accession>
<dbReference type="EMBL" id="UGRY01000002">
    <property type="protein sequence ID" value="SUA80401.1"/>
    <property type="molecule type" value="Genomic_DNA"/>
</dbReference>
<dbReference type="OrthoDB" id="4535938at2"/>
<keyword evidence="2" id="KW-1185">Reference proteome</keyword>
<dbReference type="RefSeq" id="WP_039819149.1">
    <property type="nucleotide sequence ID" value="NZ_UGRY01000002.1"/>
</dbReference>
<name>A0A378YVB9_9NOCA</name>
<evidence type="ECO:0000313" key="2">
    <source>
        <dbReference type="Proteomes" id="UP000255467"/>
    </source>
</evidence>
<dbReference type="Proteomes" id="UP000255467">
    <property type="component" value="Unassembled WGS sequence"/>
</dbReference>
<organism evidence="1 2">
    <name type="scientific">Nocardia otitidiscaviarum</name>
    <dbReference type="NCBI Taxonomy" id="1823"/>
    <lineage>
        <taxon>Bacteria</taxon>
        <taxon>Bacillati</taxon>
        <taxon>Actinomycetota</taxon>
        <taxon>Actinomycetes</taxon>
        <taxon>Mycobacteriales</taxon>
        <taxon>Nocardiaceae</taxon>
        <taxon>Nocardia</taxon>
    </lineage>
</organism>
<protein>
    <recommendedName>
        <fullName evidence="3">Replication-relaxation</fullName>
    </recommendedName>
</protein>
<gene>
    <name evidence="1" type="ORF">NCTC1934_04258</name>
</gene>
<dbReference type="AlphaFoldDB" id="A0A378YVB9"/>
<reference evidence="1 2" key="1">
    <citation type="submission" date="2018-06" db="EMBL/GenBank/DDBJ databases">
        <authorList>
            <consortium name="Pathogen Informatics"/>
            <person name="Doyle S."/>
        </authorList>
    </citation>
    <scope>NUCLEOTIDE SEQUENCE [LARGE SCALE GENOMIC DNA]</scope>
    <source>
        <strain evidence="1 2">NCTC1934</strain>
    </source>
</reference>
<evidence type="ECO:0000313" key="1">
    <source>
        <dbReference type="EMBL" id="SUA80401.1"/>
    </source>
</evidence>